<dbReference type="Proteomes" id="UP000072578">
    <property type="component" value="Unassembled WGS sequence"/>
</dbReference>
<dbReference type="PANTHER" id="PTHR32305:SF15">
    <property type="entry name" value="PROTEIN RHSA-RELATED"/>
    <property type="match status" value="1"/>
</dbReference>
<dbReference type="RefSeq" id="WP_081108264.1">
    <property type="nucleotide sequence ID" value="NZ_KQ970819.1"/>
</dbReference>
<dbReference type="Gene3D" id="2.180.10.10">
    <property type="entry name" value="RHS repeat-associated core"/>
    <property type="match status" value="1"/>
</dbReference>
<dbReference type="PATRIC" id="fig|68892.8.peg.1074"/>
<dbReference type="InterPro" id="IPR050708">
    <property type="entry name" value="T6SS_VgrG/RHS"/>
</dbReference>
<dbReference type="PANTHER" id="PTHR32305">
    <property type="match status" value="1"/>
</dbReference>
<comment type="caution">
    <text evidence="1">The sequence shown here is derived from an EMBL/GenBank/DDBJ whole genome shotgun (WGS) entry which is preliminary data.</text>
</comment>
<organism evidence="1 2">
    <name type="scientific">Streptococcus infantis</name>
    <dbReference type="NCBI Taxonomy" id="68892"/>
    <lineage>
        <taxon>Bacteria</taxon>
        <taxon>Bacillati</taxon>
        <taxon>Bacillota</taxon>
        <taxon>Bacilli</taxon>
        <taxon>Lactobacillales</taxon>
        <taxon>Streptococcaceae</taxon>
        <taxon>Streptococcus</taxon>
    </lineage>
</organism>
<sequence length="152" mass="17229">MTDKDGNLLWFGDYYGWGKLKSETNTSGTAHQPFRLQNQYCDRETVLHYNFFRYYKPEAGRFVNQDPIGLLGAGDNLYQFAVNAQSWIDPLGLSRNRLATVGKTPSKVSPTGRAVMQRMLSAKELRGMSAEQISNLRRVSDIPSSAQFWDTP</sequence>
<evidence type="ECO:0000313" key="1">
    <source>
        <dbReference type="EMBL" id="KXU13319.1"/>
    </source>
</evidence>
<accession>A0A139REW6</accession>
<gene>
    <name evidence="1" type="ORF">SINDD18_00958</name>
</gene>
<dbReference type="NCBIfam" id="TIGR03696">
    <property type="entry name" value="Rhs_assc_core"/>
    <property type="match status" value="1"/>
</dbReference>
<proteinExistence type="predicted"/>
<dbReference type="EMBL" id="LQZF01000112">
    <property type="protein sequence ID" value="KXU13319.1"/>
    <property type="molecule type" value="Genomic_DNA"/>
</dbReference>
<dbReference type="AlphaFoldDB" id="A0A139REW6"/>
<evidence type="ECO:0000313" key="2">
    <source>
        <dbReference type="Proteomes" id="UP000072578"/>
    </source>
</evidence>
<dbReference type="InterPro" id="IPR022385">
    <property type="entry name" value="Rhs_assc_core"/>
</dbReference>
<evidence type="ECO:0008006" key="3">
    <source>
        <dbReference type="Google" id="ProtNLM"/>
    </source>
</evidence>
<name>A0A139REW6_9STRE</name>
<protein>
    <recommendedName>
        <fullName evidence="3">VgrG protein</fullName>
    </recommendedName>
</protein>
<reference evidence="1 2" key="1">
    <citation type="submission" date="2016-01" db="EMBL/GenBank/DDBJ databases">
        <title>Highly variable Streptococcus oralis are common among viridans streptococci isolated from primates.</title>
        <authorList>
            <person name="Denapaite D."/>
            <person name="Rieger M."/>
            <person name="Koendgen S."/>
            <person name="Brueckner R."/>
            <person name="Ochigava I."/>
            <person name="Kappeler P."/>
            <person name="Maetz-Rensing K."/>
            <person name="Leendertz F."/>
            <person name="Hakenbeck R."/>
        </authorList>
    </citation>
    <scope>NUCLEOTIDE SEQUENCE [LARGE SCALE GENOMIC DNA]</scope>
    <source>
        <strain evidence="1 2">DD18</strain>
    </source>
</reference>